<keyword evidence="4" id="KW-0418">Kinase</keyword>
<dbReference type="CDD" id="cd05168">
    <property type="entry name" value="PI4Kc_III_beta"/>
    <property type="match status" value="1"/>
</dbReference>
<dbReference type="SUPFAM" id="SSF56112">
    <property type="entry name" value="Protein kinase-like (PK-like)"/>
    <property type="match status" value="1"/>
</dbReference>
<dbReference type="InterPro" id="IPR001263">
    <property type="entry name" value="PI3K_accessory_dom"/>
</dbReference>
<proteinExistence type="predicted"/>
<dbReference type="InterPro" id="IPR000403">
    <property type="entry name" value="PI3/4_kinase_cat_dom"/>
</dbReference>
<dbReference type="PANTHER" id="PTHR10048">
    <property type="entry name" value="PHOSPHATIDYLINOSITOL KINASE"/>
    <property type="match status" value="1"/>
</dbReference>
<dbReference type="PANTHER" id="PTHR10048:SF22">
    <property type="entry name" value="PHOSPHATIDYLINOSITOL 4-KINASE BETA"/>
    <property type="match status" value="1"/>
</dbReference>
<dbReference type="FunFam" id="1.10.1070.11:FF:000004">
    <property type="entry name" value="Phosphatidylinositol 4-kinase, catalytic, beta"/>
    <property type="match status" value="1"/>
</dbReference>
<dbReference type="OrthoDB" id="10264149at2759"/>
<evidence type="ECO:0000313" key="11">
    <source>
        <dbReference type="EMBL" id="GFU45757.1"/>
    </source>
</evidence>
<evidence type="ECO:0000259" key="10">
    <source>
        <dbReference type="PROSITE" id="PS51545"/>
    </source>
</evidence>
<dbReference type="SUPFAM" id="SSF48371">
    <property type="entry name" value="ARM repeat"/>
    <property type="match status" value="1"/>
</dbReference>
<dbReference type="EC" id="2.7.1.67" evidence="2"/>
<keyword evidence="3" id="KW-0808">Transferase</keyword>
<evidence type="ECO:0000259" key="9">
    <source>
        <dbReference type="PROSITE" id="PS50290"/>
    </source>
</evidence>
<dbReference type="InterPro" id="IPR016024">
    <property type="entry name" value="ARM-type_fold"/>
</dbReference>
<dbReference type="InterPro" id="IPR057754">
    <property type="entry name" value="PI4-kinase_beta/PIK1_cat"/>
</dbReference>
<dbReference type="Gene3D" id="3.30.1010.10">
    <property type="entry name" value="Phosphatidylinositol 3-kinase Catalytic Subunit, Chain A, domain 4"/>
    <property type="match status" value="1"/>
</dbReference>
<evidence type="ECO:0000256" key="7">
    <source>
        <dbReference type="ARBA" id="ARBA00039877"/>
    </source>
</evidence>
<dbReference type="InterPro" id="IPR015433">
    <property type="entry name" value="PI3/4_kinase"/>
</dbReference>
<dbReference type="Pfam" id="PF00454">
    <property type="entry name" value="PI3_PI4_kinase"/>
    <property type="match status" value="1"/>
</dbReference>
<dbReference type="InterPro" id="IPR036940">
    <property type="entry name" value="PI3/4_kinase_cat_sf"/>
</dbReference>
<evidence type="ECO:0000256" key="8">
    <source>
        <dbReference type="SAM" id="MobiDB-lite"/>
    </source>
</evidence>
<dbReference type="EMBL" id="BMAW01132855">
    <property type="protein sequence ID" value="GFU45757.1"/>
    <property type="molecule type" value="Genomic_DNA"/>
</dbReference>
<protein>
    <recommendedName>
        <fullName evidence="7">Phosphatidylinositol 4-kinase beta</fullName>
        <ecNumber evidence="2">2.7.1.67</ecNumber>
    </recommendedName>
</protein>
<dbReference type="GO" id="GO:0005741">
    <property type="term" value="C:mitochondrial outer membrane"/>
    <property type="evidence" value="ECO:0007669"/>
    <property type="project" value="UniProtKB-SubCell"/>
</dbReference>
<dbReference type="Proteomes" id="UP000887013">
    <property type="component" value="Unassembled WGS sequence"/>
</dbReference>
<dbReference type="GO" id="GO:0048015">
    <property type="term" value="P:phosphatidylinositol-mediated signaling"/>
    <property type="evidence" value="ECO:0007669"/>
    <property type="project" value="TreeGrafter"/>
</dbReference>
<name>A0A8X6QZA0_NEPPI</name>
<feature type="region of interest" description="Disordered" evidence="8">
    <location>
        <begin position="94"/>
        <end position="142"/>
    </location>
</feature>
<evidence type="ECO:0000256" key="5">
    <source>
        <dbReference type="ARBA" id="ARBA00036767"/>
    </source>
</evidence>
<feature type="domain" description="PI3K/PI4K catalytic" evidence="9">
    <location>
        <begin position="634"/>
        <end position="901"/>
    </location>
</feature>
<evidence type="ECO:0000256" key="1">
    <source>
        <dbReference type="ARBA" id="ARBA00004450"/>
    </source>
</evidence>
<evidence type="ECO:0000256" key="2">
    <source>
        <dbReference type="ARBA" id="ARBA00012169"/>
    </source>
</evidence>
<feature type="region of interest" description="Disordered" evidence="8">
    <location>
        <begin position="329"/>
        <end position="377"/>
    </location>
</feature>
<dbReference type="Pfam" id="PF21245">
    <property type="entry name" value="PI4KB-PIK1_PIK"/>
    <property type="match status" value="1"/>
</dbReference>
<comment type="catalytic activity">
    <reaction evidence="5">
        <text>a 1,2-diacyl-sn-glycero-3-phospho-(1D-myo-inositol) + ATP = a 1,2-diacyl-sn-glycero-3-phospho-(1D-myo-inositol 4-phosphate) + ADP + H(+)</text>
        <dbReference type="Rhea" id="RHEA:19877"/>
        <dbReference type="ChEBI" id="CHEBI:15378"/>
        <dbReference type="ChEBI" id="CHEBI:30616"/>
        <dbReference type="ChEBI" id="CHEBI:57880"/>
        <dbReference type="ChEBI" id="CHEBI:58178"/>
        <dbReference type="ChEBI" id="CHEBI:456216"/>
        <dbReference type="EC" id="2.7.1.67"/>
    </reaction>
    <physiologicalReaction direction="left-to-right" evidence="5">
        <dbReference type="Rhea" id="RHEA:19878"/>
    </physiologicalReaction>
</comment>
<comment type="subcellular location">
    <subcellularLocation>
        <location evidence="1">Mitochondrion outer membrane</location>
        <topology evidence="1">Peripheral membrane protein</topology>
    </subcellularLocation>
    <subcellularLocation>
        <location evidence="6">Rough endoplasmic reticulum membrane</location>
        <topology evidence="6">Peripheral membrane protein</topology>
    </subcellularLocation>
</comment>
<dbReference type="GO" id="GO:0030867">
    <property type="term" value="C:rough endoplasmic reticulum membrane"/>
    <property type="evidence" value="ECO:0007669"/>
    <property type="project" value="UniProtKB-SubCell"/>
</dbReference>
<dbReference type="GO" id="GO:0046854">
    <property type="term" value="P:phosphatidylinositol phosphate biosynthetic process"/>
    <property type="evidence" value="ECO:0007669"/>
    <property type="project" value="InterPro"/>
</dbReference>
<dbReference type="Gene3D" id="1.25.40.70">
    <property type="entry name" value="Phosphatidylinositol 3-kinase, accessory domain (PIK)"/>
    <property type="match status" value="1"/>
</dbReference>
<dbReference type="InterPro" id="IPR011009">
    <property type="entry name" value="Kinase-like_dom_sf"/>
</dbReference>
<accession>A0A8X6QZA0</accession>
<evidence type="ECO:0000256" key="3">
    <source>
        <dbReference type="ARBA" id="ARBA00022679"/>
    </source>
</evidence>
<dbReference type="InterPro" id="IPR049160">
    <property type="entry name" value="PI4KB-PIK1_PIK"/>
</dbReference>
<comment type="caution">
    <text evidence="11">The sequence shown here is derived from an EMBL/GenBank/DDBJ whole genome shotgun (WGS) entry which is preliminary data.</text>
</comment>
<evidence type="ECO:0000313" key="12">
    <source>
        <dbReference type="Proteomes" id="UP000887013"/>
    </source>
</evidence>
<sequence>MEDPSLKPHEEDSLSKRLRLSLDVGVHGGSSYAKLKQNPNSHHRNHSLDYRLTNGVQQQTHHRNRSLDSVLQQIPESGSSHYHQPLHCQISKLHDASSDSVSLDTPPSSASPSCINPVRDNTDRTSLASDDSGIFNSDDGERQQRLMPDTIHSHIPQHSSTYEMPKNNDLTEEAADESVCDNTGIEGLANSSESLESKSEVVMFPKPPPKESLLLRLFESTLFDMSIAITYLFNSKEPGVQTYLGNRMFTFDDQSVDFYLPQLVSLYVHHSDIAEAIHPYLVYRCRNSVEFSLQLAWLLQAFCSENTPSRKKSQGSKLKKLILSEELRPRDSTKPCPPSGPILSPKKTHQRSYSDATGLGGNTVMRRSASTTESLNKHAPKDLASGLAFDNGCRCFDSCKSICSDLRGQTVHCSCQAPRLGAEQDFVQALMSIGLRLQPVLTKELKTQKLQAELSMLNLNLPARVWLPIHSETVKHLILRIPPQASVVLNSKDKAPYLIYVEVIEVDDIHGSPVPPKMINALRQTRSEENLPDYFYNQDFSGVSFSVHPAMDDDADCWTQEDDAISLQYAACLKPKDRDALSEMSQDSGTSADSREPSYVAAGEIRRRLSENINAPKSTFKRDPEDPSAAALKEPWEEKIRRIRESSPYGHLPNWNLLSAIIKCGDDLRQELMAYQLLATLQKIWELERVPLWVRPYRILVTSEDSGMIEPILNTVSLHQVKKHSKMSLLQYFLQEFGSTTTEAFLTAQRNFVQSCAAYCLVSYLVQVKDRHNGNILLDGEGHIIHIDFGFILSSSPKNLGFENSPFKLTQEFVDVMGGPGNDMFEYFKILMLQGLVAARKHHERIVTLVEIMQASCQLPCFKNGASAIRALKDRFHMGLTEEQLQLLVDTMVESSMHSITTKLYDNFQYITNGIL</sequence>
<feature type="compositionally biased region" description="Polar residues" evidence="8">
    <location>
        <begin position="98"/>
        <end position="114"/>
    </location>
</feature>
<evidence type="ECO:0000256" key="6">
    <source>
        <dbReference type="ARBA" id="ARBA00037860"/>
    </source>
</evidence>
<dbReference type="SMART" id="SM00146">
    <property type="entry name" value="PI3Kc"/>
    <property type="match status" value="1"/>
</dbReference>
<dbReference type="GO" id="GO:0004430">
    <property type="term" value="F:1-phosphatidylinositol 4-kinase activity"/>
    <property type="evidence" value="ECO:0007669"/>
    <property type="project" value="UniProtKB-EC"/>
</dbReference>
<reference evidence="11" key="1">
    <citation type="submission" date="2020-08" db="EMBL/GenBank/DDBJ databases">
        <title>Multicomponent nature underlies the extraordinary mechanical properties of spider dragline silk.</title>
        <authorList>
            <person name="Kono N."/>
            <person name="Nakamura H."/>
            <person name="Mori M."/>
            <person name="Yoshida Y."/>
            <person name="Ohtoshi R."/>
            <person name="Malay A.D."/>
            <person name="Moran D.A.P."/>
            <person name="Tomita M."/>
            <person name="Numata K."/>
            <person name="Arakawa K."/>
        </authorList>
    </citation>
    <scope>NUCLEOTIDE SEQUENCE</scope>
</reference>
<dbReference type="PROSITE" id="PS00915">
    <property type="entry name" value="PI3_4_KINASE_1"/>
    <property type="match status" value="1"/>
</dbReference>
<dbReference type="PROSITE" id="PS50290">
    <property type="entry name" value="PI3_4_KINASE_3"/>
    <property type="match status" value="1"/>
</dbReference>
<keyword evidence="12" id="KW-1185">Reference proteome</keyword>
<dbReference type="AlphaFoldDB" id="A0A8X6QZA0"/>
<organism evidence="11 12">
    <name type="scientific">Nephila pilipes</name>
    <name type="common">Giant wood spider</name>
    <name type="synonym">Nephila maculata</name>
    <dbReference type="NCBI Taxonomy" id="299642"/>
    <lineage>
        <taxon>Eukaryota</taxon>
        <taxon>Metazoa</taxon>
        <taxon>Ecdysozoa</taxon>
        <taxon>Arthropoda</taxon>
        <taxon>Chelicerata</taxon>
        <taxon>Arachnida</taxon>
        <taxon>Araneae</taxon>
        <taxon>Araneomorphae</taxon>
        <taxon>Entelegynae</taxon>
        <taxon>Araneoidea</taxon>
        <taxon>Nephilidae</taxon>
        <taxon>Nephila</taxon>
    </lineage>
</organism>
<feature type="domain" description="PIK helical" evidence="10">
    <location>
        <begin position="134"/>
        <end position="324"/>
    </location>
</feature>
<dbReference type="PROSITE" id="PS00916">
    <property type="entry name" value="PI3_4_KINASE_2"/>
    <property type="match status" value="1"/>
</dbReference>
<dbReference type="Gene3D" id="1.10.1070.11">
    <property type="entry name" value="Phosphatidylinositol 3-/4-kinase, catalytic domain"/>
    <property type="match status" value="1"/>
</dbReference>
<dbReference type="InterPro" id="IPR042236">
    <property type="entry name" value="PI3K_accessory_sf"/>
</dbReference>
<gene>
    <name evidence="11" type="primary">PI4KB</name>
    <name evidence="11" type="ORF">NPIL_184541</name>
</gene>
<dbReference type="PROSITE" id="PS51545">
    <property type="entry name" value="PIK_HELICAL"/>
    <property type="match status" value="1"/>
</dbReference>
<dbReference type="InterPro" id="IPR018936">
    <property type="entry name" value="PI3/4_kinase_CS"/>
</dbReference>
<evidence type="ECO:0000256" key="4">
    <source>
        <dbReference type="ARBA" id="ARBA00022777"/>
    </source>
</evidence>